<evidence type="ECO:0000313" key="2">
    <source>
        <dbReference type="Proteomes" id="UP000814128"/>
    </source>
</evidence>
<accession>A0ACB8QK42</accession>
<organism evidence="1 2">
    <name type="scientific">Vararia minispora EC-137</name>
    <dbReference type="NCBI Taxonomy" id="1314806"/>
    <lineage>
        <taxon>Eukaryota</taxon>
        <taxon>Fungi</taxon>
        <taxon>Dikarya</taxon>
        <taxon>Basidiomycota</taxon>
        <taxon>Agaricomycotina</taxon>
        <taxon>Agaricomycetes</taxon>
        <taxon>Russulales</taxon>
        <taxon>Lachnocladiaceae</taxon>
        <taxon>Vararia</taxon>
    </lineage>
</organism>
<comment type="caution">
    <text evidence="1">The sequence shown here is derived from an EMBL/GenBank/DDBJ whole genome shotgun (WGS) entry which is preliminary data.</text>
</comment>
<reference evidence="1" key="1">
    <citation type="submission" date="2021-02" db="EMBL/GenBank/DDBJ databases">
        <authorList>
            <consortium name="DOE Joint Genome Institute"/>
            <person name="Ahrendt S."/>
            <person name="Looney B.P."/>
            <person name="Miyauchi S."/>
            <person name="Morin E."/>
            <person name="Drula E."/>
            <person name="Courty P.E."/>
            <person name="Chicoki N."/>
            <person name="Fauchery L."/>
            <person name="Kohler A."/>
            <person name="Kuo A."/>
            <person name="Labutti K."/>
            <person name="Pangilinan J."/>
            <person name="Lipzen A."/>
            <person name="Riley R."/>
            <person name="Andreopoulos W."/>
            <person name="He G."/>
            <person name="Johnson J."/>
            <person name="Barry K.W."/>
            <person name="Grigoriev I.V."/>
            <person name="Nagy L."/>
            <person name="Hibbett D."/>
            <person name="Henrissat B."/>
            <person name="Matheny P.B."/>
            <person name="Labbe J."/>
            <person name="Martin F."/>
        </authorList>
    </citation>
    <scope>NUCLEOTIDE SEQUENCE</scope>
    <source>
        <strain evidence="1">EC-137</strain>
    </source>
</reference>
<reference evidence="1" key="2">
    <citation type="journal article" date="2022" name="New Phytol.">
        <title>Evolutionary transition to the ectomycorrhizal habit in the genomes of a hyperdiverse lineage of mushroom-forming fungi.</title>
        <authorList>
            <person name="Looney B."/>
            <person name="Miyauchi S."/>
            <person name="Morin E."/>
            <person name="Drula E."/>
            <person name="Courty P.E."/>
            <person name="Kohler A."/>
            <person name="Kuo A."/>
            <person name="LaButti K."/>
            <person name="Pangilinan J."/>
            <person name="Lipzen A."/>
            <person name="Riley R."/>
            <person name="Andreopoulos W."/>
            <person name="He G."/>
            <person name="Johnson J."/>
            <person name="Nolan M."/>
            <person name="Tritt A."/>
            <person name="Barry K.W."/>
            <person name="Grigoriev I.V."/>
            <person name="Nagy L.G."/>
            <person name="Hibbett D."/>
            <person name="Henrissat B."/>
            <person name="Matheny P.B."/>
            <person name="Labbe J."/>
            <person name="Martin F.M."/>
        </authorList>
    </citation>
    <scope>NUCLEOTIDE SEQUENCE</scope>
    <source>
        <strain evidence="1">EC-137</strain>
    </source>
</reference>
<sequence>MFSSSGRFKSLPCPLRATAAECSRLNCLFSHDPNVTAPKYLVPYDVPAAVPAKRPAPAPAQPSTSSVPSPAPYSSPSAKRNASLASGSKLATPSGPPTKFQRVGPAARSVAVPTASQTASGAPILRINAGQSRVPVNTRQAMVDNLYDHFRTLYDAILQKQPGLAAEHALKQENEIYQRTTKITYRNAVISSIATIKARPKPTSISHPSVGTSGDLTQRAELTSSIAAHRLTASELDPLVLSREEMDRWGYITNVPDVWGVGGGSPTANGVRMKCERCTQIYVVQPVGEDGASATECEYHWGKAYYTSVNGERTRIHTCCQRPVSDGGGCSRGPHVFYESDAALLHDRHAFTPSASSASSAKGKTCQDVVALDCEMVYTTGGFRIARVSVVDGVGKEILDVYVKMDEGVDVVDFNTRFSGLTAEKFAEHAREPLDAVRARLDELVDEHTIIIGHGLENDLKALRMVHHRVIDTVALFPHPRGHPYRRALRELTREHLSRAIQTGGATVGHSSVEDAVAAVDLVKFFVLNGMKKPSLSAVTRQDSDGNGCQATSGGGKADFNTSQD</sequence>
<evidence type="ECO:0000313" key="1">
    <source>
        <dbReference type="EMBL" id="KAI0032042.1"/>
    </source>
</evidence>
<keyword evidence="2" id="KW-1185">Reference proteome</keyword>
<protein>
    <submittedName>
        <fullName evidence="1">Uncharacterized protein</fullName>
    </submittedName>
</protein>
<gene>
    <name evidence="1" type="ORF">K488DRAFT_78726</name>
</gene>
<dbReference type="Proteomes" id="UP000814128">
    <property type="component" value="Unassembled WGS sequence"/>
</dbReference>
<name>A0ACB8QK42_9AGAM</name>
<dbReference type="EMBL" id="MU273559">
    <property type="protein sequence ID" value="KAI0032042.1"/>
    <property type="molecule type" value="Genomic_DNA"/>
</dbReference>
<proteinExistence type="predicted"/>